<organism evidence="1">
    <name type="scientific">Anguilla anguilla</name>
    <name type="common">European freshwater eel</name>
    <name type="synonym">Muraena anguilla</name>
    <dbReference type="NCBI Taxonomy" id="7936"/>
    <lineage>
        <taxon>Eukaryota</taxon>
        <taxon>Metazoa</taxon>
        <taxon>Chordata</taxon>
        <taxon>Craniata</taxon>
        <taxon>Vertebrata</taxon>
        <taxon>Euteleostomi</taxon>
        <taxon>Actinopterygii</taxon>
        <taxon>Neopterygii</taxon>
        <taxon>Teleostei</taxon>
        <taxon>Anguilliformes</taxon>
        <taxon>Anguillidae</taxon>
        <taxon>Anguilla</taxon>
    </lineage>
</organism>
<sequence>MSICYPTSVRKTLTLAHREAKLYIQSVTKTHSILYLHVDIP</sequence>
<name>A0A0E9WEG7_ANGAN</name>
<reference evidence="1" key="2">
    <citation type="journal article" date="2015" name="Fish Shellfish Immunol.">
        <title>Early steps in the European eel (Anguilla anguilla)-Vibrio vulnificus interaction in the gills: Role of the RtxA13 toxin.</title>
        <authorList>
            <person name="Callol A."/>
            <person name="Pajuelo D."/>
            <person name="Ebbesson L."/>
            <person name="Teles M."/>
            <person name="MacKenzie S."/>
            <person name="Amaro C."/>
        </authorList>
    </citation>
    <scope>NUCLEOTIDE SEQUENCE</scope>
</reference>
<dbReference type="EMBL" id="GBXM01019856">
    <property type="protein sequence ID" value="JAH88721.1"/>
    <property type="molecule type" value="Transcribed_RNA"/>
</dbReference>
<protein>
    <submittedName>
        <fullName evidence="1">Uncharacterized protein</fullName>
    </submittedName>
</protein>
<reference evidence="1" key="1">
    <citation type="submission" date="2014-11" db="EMBL/GenBank/DDBJ databases">
        <authorList>
            <person name="Amaro Gonzalez C."/>
        </authorList>
    </citation>
    <scope>NUCLEOTIDE SEQUENCE</scope>
</reference>
<proteinExistence type="predicted"/>
<accession>A0A0E9WEG7</accession>
<dbReference type="AlphaFoldDB" id="A0A0E9WEG7"/>
<evidence type="ECO:0000313" key="1">
    <source>
        <dbReference type="EMBL" id="JAH88721.1"/>
    </source>
</evidence>